<comment type="similarity">
    <text evidence="1 9">Belongs to the peptidase S11 family.</text>
</comment>
<accession>A0A841TD14</accession>
<dbReference type="GO" id="GO:0008360">
    <property type="term" value="P:regulation of cell shape"/>
    <property type="evidence" value="ECO:0007669"/>
    <property type="project" value="UniProtKB-KW"/>
</dbReference>
<keyword evidence="4" id="KW-0133">Cell shape</keyword>
<feature type="transmembrane region" description="Helical" evidence="10">
    <location>
        <begin position="366"/>
        <end position="383"/>
    </location>
</feature>
<evidence type="ECO:0000256" key="3">
    <source>
        <dbReference type="ARBA" id="ARBA00022801"/>
    </source>
</evidence>
<sequence length="392" mass="42319">MQTETQTEASTAVQQVEAPTVQSEAAVLIDAQSGNMLYALQPDESLYPASITKIVTGIIALETTEPDEIVTVSKEARYEDGTRIYLAEGEQVTMEKLLYGLLMNSGNDAATAIAEHIDGSKEKFAERMNQFVREKIGVTHTTFKNPSGLPDPEHVTTASDMAKIARYAMQNETFRKIVSTKTMPWNGKEWQSELVNHNRMLWNYEGATGMKNGYTEAAGNTLVISATRGDMDLIAVVLKAPSADAAYSDTTKLLDYGFDNFHMQTLVSSGETFTVEDGEDTVEWQAANAIATAVPNGERPAPAVTVSKDGEVLVDGKYGAQTLGQLHELSRTNHAEAENAAKGEVQALAAGASGDTAAGSGGSSPLLWPTLAILAALAGWFGYRVRKRRERM</sequence>
<feature type="active site" description="Acyl-ester intermediate" evidence="7">
    <location>
        <position position="50"/>
    </location>
</feature>
<keyword evidence="10" id="KW-0472">Membrane</keyword>
<dbReference type="GO" id="GO:0009002">
    <property type="term" value="F:serine-type D-Ala-D-Ala carboxypeptidase activity"/>
    <property type="evidence" value="ECO:0007669"/>
    <property type="project" value="InterPro"/>
</dbReference>
<keyword evidence="13" id="KW-1185">Reference proteome</keyword>
<keyword evidence="12" id="KW-0121">Carboxypeptidase</keyword>
<keyword evidence="12" id="KW-0645">Protease</keyword>
<evidence type="ECO:0000256" key="5">
    <source>
        <dbReference type="ARBA" id="ARBA00022984"/>
    </source>
</evidence>
<evidence type="ECO:0000313" key="12">
    <source>
        <dbReference type="EMBL" id="MBB6677905.1"/>
    </source>
</evidence>
<evidence type="ECO:0000256" key="9">
    <source>
        <dbReference type="RuleBase" id="RU004016"/>
    </source>
</evidence>
<gene>
    <name evidence="12" type="ORF">H4Q31_11280</name>
</gene>
<feature type="domain" description="Peptidase S11 D-alanyl-D-alanine carboxypeptidase A N-terminal" evidence="11">
    <location>
        <begin position="14"/>
        <end position="241"/>
    </location>
</feature>
<evidence type="ECO:0000256" key="10">
    <source>
        <dbReference type="SAM" id="Phobius"/>
    </source>
</evidence>
<evidence type="ECO:0000259" key="11">
    <source>
        <dbReference type="Pfam" id="PF00768"/>
    </source>
</evidence>
<dbReference type="EMBL" id="JACJVN010000039">
    <property type="protein sequence ID" value="MBB6677905.1"/>
    <property type="molecule type" value="Genomic_DNA"/>
</dbReference>
<dbReference type="InterPro" id="IPR001967">
    <property type="entry name" value="Peptidase_S11_N"/>
</dbReference>
<dbReference type="InterPro" id="IPR012338">
    <property type="entry name" value="Beta-lactam/transpept-like"/>
</dbReference>
<organism evidence="12 13">
    <name type="scientific">Cohnella lubricantis</name>
    <dbReference type="NCBI Taxonomy" id="2163172"/>
    <lineage>
        <taxon>Bacteria</taxon>
        <taxon>Bacillati</taxon>
        <taxon>Bacillota</taxon>
        <taxon>Bacilli</taxon>
        <taxon>Bacillales</taxon>
        <taxon>Paenibacillaceae</taxon>
        <taxon>Cohnella</taxon>
    </lineage>
</organism>
<keyword evidence="5" id="KW-0573">Peptidoglycan synthesis</keyword>
<evidence type="ECO:0000256" key="2">
    <source>
        <dbReference type="ARBA" id="ARBA00022729"/>
    </source>
</evidence>
<dbReference type="PANTHER" id="PTHR21581">
    <property type="entry name" value="D-ALANYL-D-ALANINE CARBOXYPEPTIDASE"/>
    <property type="match status" value="1"/>
</dbReference>
<feature type="active site" description="Proton acceptor" evidence="7">
    <location>
        <position position="53"/>
    </location>
</feature>
<evidence type="ECO:0000256" key="4">
    <source>
        <dbReference type="ARBA" id="ARBA00022960"/>
    </source>
</evidence>
<evidence type="ECO:0000256" key="8">
    <source>
        <dbReference type="PIRSR" id="PIRSR618044-2"/>
    </source>
</evidence>
<dbReference type="Proteomes" id="UP000574133">
    <property type="component" value="Unassembled WGS sequence"/>
</dbReference>
<keyword evidence="2" id="KW-0732">Signal</keyword>
<dbReference type="GO" id="GO:0006508">
    <property type="term" value="P:proteolysis"/>
    <property type="evidence" value="ECO:0007669"/>
    <property type="project" value="InterPro"/>
</dbReference>
<keyword evidence="10" id="KW-1133">Transmembrane helix</keyword>
<evidence type="ECO:0000256" key="6">
    <source>
        <dbReference type="ARBA" id="ARBA00023316"/>
    </source>
</evidence>
<name>A0A841TD14_9BACL</name>
<feature type="binding site" evidence="8">
    <location>
        <position position="211"/>
    </location>
    <ligand>
        <name>substrate</name>
    </ligand>
</feature>
<dbReference type="GO" id="GO:0071555">
    <property type="term" value="P:cell wall organization"/>
    <property type="evidence" value="ECO:0007669"/>
    <property type="project" value="UniProtKB-KW"/>
</dbReference>
<dbReference type="InterPro" id="IPR018044">
    <property type="entry name" value="Peptidase_S11"/>
</dbReference>
<dbReference type="Gene3D" id="3.40.710.10">
    <property type="entry name" value="DD-peptidase/beta-lactamase superfamily"/>
    <property type="match status" value="1"/>
</dbReference>
<dbReference type="PANTHER" id="PTHR21581:SF6">
    <property type="entry name" value="TRAFFICKING PROTEIN PARTICLE COMPLEX SUBUNIT 12"/>
    <property type="match status" value="1"/>
</dbReference>
<evidence type="ECO:0000313" key="13">
    <source>
        <dbReference type="Proteomes" id="UP000574133"/>
    </source>
</evidence>
<dbReference type="Pfam" id="PF00768">
    <property type="entry name" value="Peptidase_S11"/>
    <property type="match status" value="1"/>
</dbReference>
<proteinExistence type="inferred from homology"/>
<evidence type="ECO:0000256" key="1">
    <source>
        <dbReference type="ARBA" id="ARBA00007164"/>
    </source>
</evidence>
<dbReference type="AlphaFoldDB" id="A0A841TD14"/>
<dbReference type="GO" id="GO:0009252">
    <property type="term" value="P:peptidoglycan biosynthetic process"/>
    <property type="evidence" value="ECO:0007669"/>
    <property type="project" value="UniProtKB-KW"/>
</dbReference>
<feature type="active site" evidence="7">
    <location>
        <position position="105"/>
    </location>
</feature>
<keyword evidence="3" id="KW-0378">Hydrolase</keyword>
<comment type="caution">
    <text evidence="12">The sequence shown here is derived from an EMBL/GenBank/DDBJ whole genome shotgun (WGS) entry which is preliminary data.</text>
</comment>
<keyword evidence="10" id="KW-0812">Transmembrane</keyword>
<keyword evidence="6" id="KW-0961">Cell wall biogenesis/degradation</keyword>
<reference evidence="12 13" key="1">
    <citation type="submission" date="2020-08" db="EMBL/GenBank/DDBJ databases">
        <title>Cohnella phylogeny.</title>
        <authorList>
            <person name="Dunlap C."/>
        </authorList>
    </citation>
    <scope>NUCLEOTIDE SEQUENCE [LARGE SCALE GENOMIC DNA]</scope>
    <source>
        <strain evidence="12 13">DSM 103658</strain>
    </source>
</reference>
<protein>
    <submittedName>
        <fullName evidence="12">D-alanyl-D-alanine carboxypeptidase</fullName>
    </submittedName>
</protein>
<dbReference type="SUPFAM" id="SSF56601">
    <property type="entry name" value="beta-lactamase/transpeptidase-like"/>
    <property type="match status" value="1"/>
</dbReference>
<evidence type="ECO:0000256" key="7">
    <source>
        <dbReference type="PIRSR" id="PIRSR618044-1"/>
    </source>
</evidence>
<dbReference type="PRINTS" id="PR00725">
    <property type="entry name" value="DADACBPTASE1"/>
</dbReference>